<organism evidence="3 4">
    <name type="scientific">Parasedimentitalea maritima</name>
    <dbReference type="NCBI Taxonomy" id="2578117"/>
    <lineage>
        <taxon>Bacteria</taxon>
        <taxon>Pseudomonadati</taxon>
        <taxon>Pseudomonadota</taxon>
        <taxon>Alphaproteobacteria</taxon>
        <taxon>Rhodobacterales</taxon>
        <taxon>Paracoccaceae</taxon>
        <taxon>Parasedimentitalea</taxon>
    </lineage>
</organism>
<proteinExistence type="predicted"/>
<dbReference type="InterPro" id="IPR029063">
    <property type="entry name" value="SAM-dependent_MTases_sf"/>
</dbReference>
<evidence type="ECO:0000256" key="1">
    <source>
        <dbReference type="SAM" id="Coils"/>
    </source>
</evidence>
<feature type="compositionally biased region" description="Basic and acidic residues" evidence="2">
    <location>
        <begin position="1"/>
        <end position="11"/>
    </location>
</feature>
<evidence type="ECO:0008006" key="5">
    <source>
        <dbReference type="Google" id="ProtNLM"/>
    </source>
</evidence>
<dbReference type="SUPFAM" id="SSF53335">
    <property type="entry name" value="S-adenosyl-L-methionine-dependent methyltransferases"/>
    <property type="match status" value="1"/>
</dbReference>
<evidence type="ECO:0000313" key="3">
    <source>
        <dbReference type="EMBL" id="TLP60302.1"/>
    </source>
</evidence>
<feature type="coiled-coil region" evidence="1">
    <location>
        <begin position="381"/>
        <end position="433"/>
    </location>
</feature>
<dbReference type="Proteomes" id="UP000305041">
    <property type="component" value="Unassembled WGS sequence"/>
</dbReference>
<keyword evidence="1" id="KW-0175">Coiled coil</keyword>
<keyword evidence="4" id="KW-1185">Reference proteome</keyword>
<dbReference type="EMBL" id="VAUA01000008">
    <property type="protein sequence ID" value="TLP60302.1"/>
    <property type="molecule type" value="Genomic_DNA"/>
</dbReference>
<evidence type="ECO:0000313" key="4">
    <source>
        <dbReference type="Proteomes" id="UP000305041"/>
    </source>
</evidence>
<gene>
    <name evidence="3" type="ORF">FEE96_15685</name>
</gene>
<accession>A0ABY2UUE9</accession>
<comment type="caution">
    <text evidence="3">The sequence shown here is derived from an EMBL/GenBank/DDBJ whole genome shotgun (WGS) entry which is preliminary data.</text>
</comment>
<feature type="coiled-coil region" evidence="1">
    <location>
        <begin position="324"/>
        <end position="351"/>
    </location>
</feature>
<dbReference type="CDD" id="cd02440">
    <property type="entry name" value="AdoMet_MTases"/>
    <property type="match status" value="1"/>
</dbReference>
<dbReference type="Gene3D" id="3.40.50.150">
    <property type="entry name" value="Vaccinia Virus protein VP39"/>
    <property type="match status" value="1"/>
</dbReference>
<sequence length="453" mass="51412">MLSRIMVDKRAAQSHRVGSNGSPSYENGLSLRLWCVEQKDRFLGRLREFFDAHDGKVSDKWRSYWPAYETVMRRFQKRAVRVLEIGVQNGGSLEIWSKYFPKAHHIIGCDIDTACGTLEFDADNISVVIGDAAEPETYERIDAICDSFDIIIDDGSHHCEHIISAFPHVFERLKVGGVYICEDLHSSYFDAMGGGLERPDSAWAFFRRLSDYVNLEHWHQPGQHETPMRFFEERYGLSLPIEMLAHVHEVRVVNSVCIVEKRAPEDNLLGPREMRGQVAAVNGAILENQDVTARECVQMTEADLRLPGKSIERVAHETHWEDIAADHQSNLLALRAEIEQMEIQHQKILDANAAAHQETLRENAVKIAQLDEDLEGCQSALVRADQVREALECALAEAQTTLERSQISQAAKLEHLETVRRDTQARLEAVQASLSWRVTTPLRRLANSLGRSR</sequence>
<protein>
    <recommendedName>
        <fullName evidence="5">Class I SAM-dependent methyltransferase</fullName>
    </recommendedName>
</protein>
<evidence type="ECO:0000256" key="2">
    <source>
        <dbReference type="SAM" id="MobiDB-lite"/>
    </source>
</evidence>
<name>A0ABY2UUE9_9RHOB</name>
<feature type="region of interest" description="Disordered" evidence="2">
    <location>
        <begin position="1"/>
        <end position="22"/>
    </location>
</feature>
<reference evidence="3 4" key="1">
    <citation type="submission" date="2019-05" db="EMBL/GenBank/DDBJ databases">
        <title>Draft genome sequence of Pelagicola sp. DSW4-44.</title>
        <authorList>
            <person name="Oh J."/>
        </authorList>
    </citation>
    <scope>NUCLEOTIDE SEQUENCE [LARGE SCALE GENOMIC DNA]</scope>
    <source>
        <strain evidence="3 4">DSW4-44</strain>
    </source>
</reference>